<dbReference type="Gene3D" id="2.40.170.20">
    <property type="entry name" value="TonB-dependent receptor, beta-barrel domain"/>
    <property type="match status" value="1"/>
</dbReference>
<comment type="caution">
    <text evidence="16">The sequence shown here is derived from an EMBL/GenBank/DDBJ whole genome shotgun (WGS) entry which is preliminary data.</text>
</comment>
<evidence type="ECO:0000256" key="4">
    <source>
        <dbReference type="ARBA" id="ARBA00022496"/>
    </source>
</evidence>
<keyword evidence="7" id="KW-0406">Ion transport</keyword>
<comment type="subcellular location">
    <subcellularLocation>
        <location evidence="1 11">Cell outer membrane</location>
        <topology evidence="1 11">Multi-pass membrane protein</topology>
    </subcellularLocation>
</comment>
<feature type="chain" id="PRO_5008589970" evidence="13">
    <location>
        <begin position="34"/>
        <end position="778"/>
    </location>
</feature>
<name>A0A1B6VHK9_9PROT</name>
<dbReference type="Pfam" id="PF07715">
    <property type="entry name" value="Plug"/>
    <property type="match status" value="1"/>
</dbReference>
<dbReference type="RefSeq" id="WP_064275284.1">
    <property type="nucleotide sequence ID" value="NZ_LUTU01000014.1"/>
</dbReference>
<organism evidence="16 17">
    <name type="scientific">Gluconobacter cerinus</name>
    <dbReference type="NCBI Taxonomy" id="38307"/>
    <lineage>
        <taxon>Bacteria</taxon>
        <taxon>Pseudomonadati</taxon>
        <taxon>Pseudomonadota</taxon>
        <taxon>Alphaproteobacteria</taxon>
        <taxon>Acetobacterales</taxon>
        <taxon>Acetobacteraceae</taxon>
        <taxon>Gluconobacter</taxon>
    </lineage>
</organism>
<dbReference type="GO" id="GO:0009279">
    <property type="term" value="C:cell outer membrane"/>
    <property type="evidence" value="ECO:0007669"/>
    <property type="project" value="UniProtKB-SubCell"/>
</dbReference>
<sequence length="778" mass="85885">MSLVSPCRSRSVLSLRVTLLSTALLSCVGSADAAVMAAKRSVHPIAEHGAGAVRHRTVDASAASNEVVHVSARRGVTGAGQHEAHSETVLSRQELQNRNVRQLTDIVRVAPNLTIQPSFGSSALNFALRGVGLMDFTQNNTPSVMPYVDGVAYPVSIMTSGMLFDMDDISVAPGASGFTHGQSTTGGEINFHTGDPTPEFHAGLTEDIASYGRNRVEGFVSGPISKSVSFRLAGQSMTGGGFQHNSQGEGYGNSNIGALRGKLRWKIDATSTLEIGGHWTTDQSETSSGHNFYNSYGVPVTSDIMQTEWGLDPRFAKIIGINGANQKPREDNIFWGANVRYTKDFSWGRLWTLSAFEAVDEHELTNQTNSVASYGNMFRNNQTNVFSQEVKLESRDPHARFHWEVGMYYSRARMAQNFWYDSSDRPGTTPLNETSYRQNQQNFNQYVQLSYRILPKLTLIGAISHESDDRQMLNVVSADYDLNTGARTHVQNFGNSGALTNQFAGRVGAQYQFNPSVMGYVMFSRGFKPGGFSANITQQASQLKPFKAEQVLTYEGGFKTMLFNRRLRFNAAGFYYDYRDQQLLGTILVPPYGVLGGYVNAPRSNIYGAEFDMEAHPFHGLVLTQNFGYQNGSYSQFQSLNRSATTAQFASTGVWSPVNTNYNGYNMGLANLTLSGAATYTWSMFHDYKMTFDVDYNYRGAQTQPQHIGDGGIYRAPAYFLVNSFLTFAAPKQHWSVSVYGQNLADRRYWLSGGTQATFYGVMPGLPRFVGAKMNVTY</sequence>
<dbReference type="InterPro" id="IPR039426">
    <property type="entry name" value="TonB-dep_rcpt-like"/>
</dbReference>
<dbReference type="PATRIC" id="fig|38307.3.peg.2958"/>
<keyword evidence="9 11" id="KW-0472">Membrane</keyword>
<dbReference type="InterPro" id="IPR000531">
    <property type="entry name" value="Beta-barrel_TonB"/>
</dbReference>
<keyword evidence="8 12" id="KW-0798">TonB box</keyword>
<dbReference type="GO" id="GO:0006826">
    <property type="term" value="P:iron ion transport"/>
    <property type="evidence" value="ECO:0007669"/>
    <property type="project" value="UniProtKB-KW"/>
</dbReference>
<keyword evidence="16" id="KW-0675">Receptor</keyword>
<keyword evidence="2 11" id="KW-0813">Transport</keyword>
<evidence type="ECO:0000313" key="17">
    <source>
        <dbReference type="Proteomes" id="UP000077786"/>
    </source>
</evidence>
<evidence type="ECO:0000313" key="16">
    <source>
        <dbReference type="EMBL" id="OAJ66702.1"/>
    </source>
</evidence>
<evidence type="ECO:0000256" key="8">
    <source>
        <dbReference type="ARBA" id="ARBA00023077"/>
    </source>
</evidence>
<evidence type="ECO:0000256" key="1">
    <source>
        <dbReference type="ARBA" id="ARBA00004571"/>
    </source>
</evidence>
<dbReference type="Pfam" id="PF00593">
    <property type="entry name" value="TonB_dep_Rec_b-barrel"/>
    <property type="match status" value="1"/>
</dbReference>
<evidence type="ECO:0000256" key="9">
    <source>
        <dbReference type="ARBA" id="ARBA00023136"/>
    </source>
</evidence>
<evidence type="ECO:0000256" key="2">
    <source>
        <dbReference type="ARBA" id="ARBA00022448"/>
    </source>
</evidence>
<dbReference type="InterPro" id="IPR036942">
    <property type="entry name" value="Beta-barrel_TonB_sf"/>
</dbReference>
<feature type="domain" description="TonB-dependent receptor-like beta-barrel" evidence="14">
    <location>
        <begin position="293"/>
        <end position="744"/>
    </location>
</feature>
<dbReference type="AlphaFoldDB" id="A0A1B6VHK9"/>
<dbReference type="PANTHER" id="PTHR32552">
    <property type="entry name" value="FERRICHROME IRON RECEPTOR-RELATED"/>
    <property type="match status" value="1"/>
</dbReference>
<feature type="domain" description="TonB-dependent receptor plug" evidence="15">
    <location>
        <begin position="85"/>
        <end position="187"/>
    </location>
</feature>
<keyword evidence="5 11" id="KW-0812">Transmembrane</keyword>
<evidence type="ECO:0000256" key="10">
    <source>
        <dbReference type="ARBA" id="ARBA00023237"/>
    </source>
</evidence>
<evidence type="ECO:0000256" key="12">
    <source>
        <dbReference type="RuleBase" id="RU003357"/>
    </source>
</evidence>
<evidence type="ECO:0000259" key="14">
    <source>
        <dbReference type="Pfam" id="PF00593"/>
    </source>
</evidence>
<evidence type="ECO:0000256" key="6">
    <source>
        <dbReference type="ARBA" id="ARBA00023004"/>
    </source>
</evidence>
<protein>
    <submittedName>
        <fullName evidence="16">Outer membrane receptor protein</fullName>
    </submittedName>
</protein>
<evidence type="ECO:0000256" key="11">
    <source>
        <dbReference type="PROSITE-ProRule" id="PRU01360"/>
    </source>
</evidence>
<evidence type="ECO:0000256" key="5">
    <source>
        <dbReference type="ARBA" id="ARBA00022692"/>
    </source>
</evidence>
<keyword evidence="13" id="KW-0732">Signal</keyword>
<dbReference type="Proteomes" id="UP000077786">
    <property type="component" value="Unassembled WGS sequence"/>
</dbReference>
<dbReference type="PANTHER" id="PTHR32552:SF81">
    <property type="entry name" value="TONB-DEPENDENT OUTER MEMBRANE RECEPTOR"/>
    <property type="match status" value="1"/>
</dbReference>
<evidence type="ECO:0000256" key="13">
    <source>
        <dbReference type="SAM" id="SignalP"/>
    </source>
</evidence>
<gene>
    <name evidence="16" type="ORF">A0123_02836</name>
</gene>
<evidence type="ECO:0000259" key="15">
    <source>
        <dbReference type="Pfam" id="PF07715"/>
    </source>
</evidence>
<evidence type="ECO:0000256" key="3">
    <source>
        <dbReference type="ARBA" id="ARBA00022452"/>
    </source>
</evidence>
<evidence type="ECO:0000256" key="7">
    <source>
        <dbReference type="ARBA" id="ARBA00023065"/>
    </source>
</evidence>
<keyword evidence="4" id="KW-0410">Iron transport</keyword>
<keyword evidence="10 11" id="KW-0998">Cell outer membrane</keyword>
<reference evidence="16 17" key="1">
    <citation type="submission" date="2016-03" db="EMBL/GenBank/DDBJ databases">
        <title>Draft genome sequence of Gluconobacter cerinus strain CECT 9110.</title>
        <authorList>
            <person name="Sainz F."/>
            <person name="Mas A."/>
            <person name="Torija M.J."/>
        </authorList>
    </citation>
    <scope>NUCLEOTIDE SEQUENCE [LARGE SCALE GENOMIC DNA]</scope>
    <source>
        <strain evidence="16 17">CECT 9110</strain>
    </source>
</reference>
<dbReference type="InterPro" id="IPR012910">
    <property type="entry name" value="Plug_dom"/>
</dbReference>
<proteinExistence type="inferred from homology"/>
<keyword evidence="6" id="KW-0408">Iron</keyword>
<dbReference type="EMBL" id="LUTU01000014">
    <property type="protein sequence ID" value="OAJ66702.1"/>
    <property type="molecule type" value="Genomic_DNA"/>
</dbReference>
<dbReference type="SUPFAM" id="SSF56935">
    <property type="entry name" value="Porins"/>
    <property type="match status" value="1"/>
</dbReference>
<accession>A0A1B6VHK9</accession>
<comment type="similarity">
    <text evidence="11 12">Belongs to the TonB-dependent receptor family.</text>
</comment>
<dbReference type="PROSITE" id="PS52016">
    <property type="entry name" value="TONB_DEPENDENT_REC_3"/>
    <property type="match status" value="1"/>
</dbReference>
<dbReference type="OrthoDB" id="7455607at2"/>
<keyword evidence="3 11" id="KW-1134">Transmembrane beta strand</keyword>
<feature type="signal peptide" evidence="13">
    <location>
        <begin position="1"/>
        <end position="33"/>
    </location>
</feature>